<dbReference type="FunFam" id="1.10.10.820:FF:000001">
    <property type="entry name" value="Myosin heavy chain"/>
    <property type="match status" value="1"/>
</dbReference>
<comment type="similarity">
    <text evidence="1 7">Belongs to the TRAFAC class myosin-kinesin ATPase superfamily. Myosin family.</text>
</comment>
<keyword evidence="5 7" id="KW-0505">Motor protein</keyword>
<dbReference type="GO" id="GO:0005524">
    <property type="term" value="F:ATP binding"/>
    <property type="evidence" value="ECO:0007669"/>
    <property type="project" value="UniProtKB-UniRule"/>
</dbReference>
<dbReference type="InterPro" id="IPR001609">
    <property type="entry name" value="Myosin_head_motor_dom-like"/>
</dbReference>
<dbReference type="GO" id="GO:0005737">
    <property type="term" value="C:cytoplasm"/>
    <property type="evidence" value="ECO:0007669"/>
    <property type="project" value="TreeGrafter"/>
</dbReference>
<evidence type="ECO:0000256" key="5">
    <source>
        <dbReference type="ARBA" id="ARBA00023175"/>
    </source>
</evidence>
<gene>
    <name evidence="10" type="primary">Myo1b</name>
</gene>
<keyword evidence="4 7" id="KW-0518">Myosin</keyword>
<dbReference type="PROSITE" id="PS50096">
    <property type="entry name" value="IQ"/>
    <property type="match status" value="3"/>
</dbReference>
<dbReference type="Gene3D" id="6.20.240.20">
    <property type="match status" value="1"/>
</dbReference>
<dbReference type="SMART" id="SM00242">
    <property type="entry name" value="MYSc"/>
    <property type="match status" value="1"/>
</dbReference>
<dbReference type="Pfam" id="PF00063">
    <property type="entry name" value="Myosin_head"/>
    <property type="match status" value="1"/>
</dbReference>
<dbReference type="SMART" id="SM00015">
    <property type="entry name" value="IQ"/>
    <property type="match status" value="4"/>
</dbReference>
<dbReference type="Gene3D" id="1.20.5.190">
    <property type="match status" value="2"/>
</dbReference>
<name>A0A6F9DL29_9ASCI</name>
<proteinExistence type="evidence at transcript level"/>
<dbReference type="Gene3D" id="1.20.120.720">
    <property type="entry name" value="Myosin VI head, motor domain, U50 subdomain"/>
    <property type="match status" value="1"/>
</dbReference>
<evidence type="ECO:0000259" key="9">
    <source>
        <dbReference type="PROSITE" id="PS51757"/>
    </source>
</evidence>
<dbReference type="GO" id="GO:0005902">
    <property type="term" value="C:microvillus"/>
    <property type="evidence" value="ECO:0007669"/>
    <property type="project" value="TreeGrafter"/>
</dbReference>
<dbReference type="Gene3D" id="1.20.58.530">
    <property type="match status" value="1"/>
</dbReference>
<protein>
    <submittedName>
        <fullName evidence="10">Unconventional myosin-Ib-like</fullName>
    </submittedName>
</protein>
<dbReference type="Gene3D" id="3.40.850.10">
    <property type="entry name" value="Kinesin motor domain"/>
    <property type="match status" value="1"/>
</dbReference>
<accession>A0A6F9DL29</accession>
<feature type="domain" description="TH1" evidence="9">
    <location>
        <begin position="826"/>
        <end position="1011"/>
    </location>
</feature>
<dbReference type="GO" id="GO:0000146">
    <property type="term" value="F:microfilament motor activity"/>
    <property type="evidence" value="ECO:0007669"/>
    <property type="project" value="TreeGrafter"/>
</dbReference>
<dbReference type="SUPFAM" id="SSF52540">
    <property type="entry name" value="P-loop containing nucleoside triphosphate hydrolases"/>
    <property type="match status" value="1"/>
</dbReference>
<feature type="region of interest" description="Actin-binding" evidence="7">
    <location>
        <begin position="510"/>
        <end position="532"/>
    </location>
</feature>
<reference evidence="10" key="1">
    <citation type="submission" date="2020-04" db="EMBL/GenBank/DDBJ databases">
        <authorList>
            <person name="Neveu A P."/>
        </authorList>
    </citation>
    <scope>NUCLEOTIDE SEQUENCE</scope>
    <source>
        <tissue evidence="10">Whole embryo</tissue>
    </source>
</reference>
<dbReference type="FunFam" id="1.20.58.530:FF:000004">
    <property type="entry name" value="Unconventional myosin ID"/>
    <property type="match status" value="1"/>
</dbReference>
<sequence length="1020" mass="116388">MIERYKGRNLYELPPHIYAVSDLAYRSMKNYNRDQCIMITGESGSGKTEASKLVMKYVAAMSSRSHEVEAIKQQLLQSNPVLEAFGNAKTNRNDNSSRFGKYMDIEFDFKGDPVGGVISNYLLEKSRVVRQAAGERNFHIFYQLLSGAPPGTLKKLKLENTGDLEYVNTKDCTSDDSTSFKQVLNAFDVIGFSRKEVDNVLQLVAAVMKLGNVQFRSISGKNGLENCVVKNPDEIADICDLLSVNPNTLTMALTQRTVTAKKDAVTVKLSASEASYNRDALCKEIYDRLFSWLVNRINSSIKVTSIKIEKCKVMGVLDIYGFEVFERNGFEQFMINYCNEKLQQIFVELTLKEEQEEYVREGIEWLHIEYFNNSIICQLIENPHSGILSMLDEESMRPGDVTDQTLLAKLESVCGKHKHFESRRDSKFLADKTLPHEAFRIQHYAGKVTYMVENFIDKNNNALFRNLSMAAFTSSNSLLGGSKGLFPEGDPSITVLKRHPTTATQFKSSMGALMHNLLNKNPNYIRCIKPNDVKRSNVFSCDLVRHQVRYLGLMENVRVRRAGYAFRQKYEDCLKRYKMLSPKTWPLWHGPPKEGVKHILQNSNVSSDKFEYGHSKIFIRNPKTLFFLEDLRADALHDLATVIQKIWRGFSCWKKFQQMKKAEIIISKTVKRYQAQQKYLKLKSAAIVFQCFIRGWKARCQLRALKLHKQRCISVTLIAAHWKGYKTRVEYRKFFRANAGKVIGKFLEKYVISKYFMTLKENLPARSPIDKTWPVCKYKFLKETHGILQNMYHKWRCMKYRKSITPEKKKQLSEKLQASNLFRGKKSLYAISLPKWFVGDHVTISTNEKWRKGANVSGDLDIVFADEGFKINRADGKLVSCLVVLSTKALMIVDGKTFKAKARQPIQSITGLSFSPFDDGMVVIHTRATDNNANKHKGDIILNVAHSIELATKLFLLIKNSTEKQIQITIGESVKLTCKGEMQINFVKSTSGATAPDVKKRKNLFVVTVPNKSTPNGVAQ</sequence>
<dbReference type="GO" id="GO:0016459">
    <property type="term" value="C:myosin complex"/>
    <property type="evidence" value="ECO:0007669"/>
    <property type="project" value="UniProtKB-KW"/>
</dbReference>
<dbReference type="InterPro" id="IPR000048">
    <property type="entry name" value="IQ_motif_EF-hand-BS"/>
</dbReference>
<evidence type="ECO:0000256" key="6">
    <source>
        <dbReference type="ARBA" id="ARBA00023203"/>
    </source>
</evidence>
<dbReference type="InterPro" id="IPR010926">
    <property type="entry name" value="Myosin_TH1"/>
</dbReference>
<evidence type="ECO:0000256" key="2">
    <source>
        <dbReference type="ARBA" id="ARBA00022741"/>
    </source>
</evidence>
<evidence type="ECO:0000256" key="4">
    <source>
        <dbReference type="ARBA" id="ARBA00023123"/>
    </source>
</evidence>
<dbReference type="Pfam" id="PF06017">
    <property type="entry name" value="Myosin_TH1"/>
    <property type="match status" value="1"/>
</dbReference>
<dbReference type="InterPro" id="IPR036961">
    <property type="entry name" value="Kinesin_motor_dom_sf"/>
</dbReference>
<dbReference type="GO" id="GO:0005903">
    <property type="term" value="C:brush border"/>
    <property type="evidence" value="ECO:0007669"/>
    <property type="project" value="TreeGrafter"/>
</dbReference>
<dbReference type="InterPro" id="IPR027417">
    <property type="entry name" value="P-loop_NTPase"/>
</dbReference>
<dbReference type="PROSITE" id="PS51456">
    <property type="entry name" value="MYOSIN_MOTOR"/>
    <property type="match status" value="1"/>
</dbReference>
<dbReference type="PROSITE" id="PS51757">
    <property type="entry name" value="TH1"/>
    <property type="match status" value="1"/>
</dbReference>
<dbReference type="Gene3D" id="1.10.10.820">
    <property type="match status" value="1"/>
</dbReference>
<keyword evidence="6 7" id="KW-0009">Actin-binding</keyword>
<feature type="domain" description="Myosin motor" evidence="8">
    <location>
        <begin position="1"/>
        <end position="633"/>
    </location>
</feature>
<dbReference type="GO" id="GO:0005886">
    <property type="term" value="C:plasma membrane"/>
    <property type="evidence" value="ECO:0007669"/>
    <property type="project" value="TreeGrafter"/>
</dbReference>
<dbReference type="PANTHER" id="PTHR13140:SF802">
    <property type="entry name" value="UNCONVENTIONAL MYOSIN-IB ISOFORM X1"/>
    <property type="match status" value="1"/>
</dbReference>
<dbReference type="GO" id="GO:0006897">
    <property type="term" value="P:endocytosis"/>
    <property type="evidence" value="ECO:0007669"/>
    <property type="project" value="TreeGrafter"/>
</dbReference>
<dbReference type="GO" id="GO:0051015">
    <property type="term" value="F:actin filament binding"/>
    <property type="evidence" value="ECO:0007669"/>
    <property type="project" value="TreeGrafter"/>
</dbReference>
<evidence type="ECO:0000256" key="1">
    <source>
        <dbReference type="ARBA" id="ARBA00008314"/>
    </source>
</evidence>
<organism evidence="10">
    <name type="scientific">Phallusia mammillata</name>
    <dbReference type="NCBI Taxonomy" id="59560"/>
    <lineage>
        <taxon>Eukaryota</taxon>
        <taxon>Metazoa</taxon>
        <taxon>Chordata</taxon>
        <taxon>Tunicata</taxon>
        <taxon>Ascidiacea</taxon>
        <taxon>Phlebobranchia</taxon>
        <taxon>Ascidiidae</taxon>
        <taxon>Phallusia</taxon>
    </lineage>
</organism>
<dbReference type="PRINTS" id="PR00193">
    <property type="entry name" value="MYOSINHEAVY"/>
</dbReference>
<evidence type="ECO:0000313" key="10">
    <source>
        <dbReference type="EMBL" id="CAB3264154.1"/>
    </source>
</evidence>
<keyword evidence="2 7" id="KW-0547">Nucleotide-binding</keyword>
<dbReference type="Pfam" id="PF00612">
    <property type="entry name" value="IQ"/>
    <property type="match status" value="3"/>
</dbReference>
<dbReference type="GO" id="GO:0007015">
    <property type="term" value="P:actin filament organization"/>
    <property type="evidence" value="ECO:0007669"/>
    <property type="project" value="TreeGrafter"/>
</dbReference>
<dbReference type="GO" id="GO:0030048">
    <property type="term" value="P:actin filament-based movement"/>
    <property type="evidence" value="ECO:0007669"/>
    <property type="project" value="TreeGrafter"/>
</dbReference>
<evidence type="ECO:0000259" key="8">
    <source>
        <dbReference type="PROSITE" id="PS51456"/>
    </source>
</evidence>
<evidence type="ECO:0000256" key="3">
    <source>
        <dbReference type="ARBA" id="ARBA00022840"/>
    </source>
</evidence>
<dbReference type="PANTHER" id="PTHR13140">
    <property type="entry name" value="MYOSIN"/>
    <property type="match status" value="1"/>
</dbReference>
<keyword evidence="3 7" id="KW-0067">ATP-binding</keyword>
<evidence type="ECO:0000256" key="7">
    <source>
        <dbReference type="PROSITE-ProRule" id="PRU00782"/>
    </source>
</evidence>
<dbReference type="EMBL" id="LR788292">
    <property type="protein sequence ID" value="CAB3264154.1"/>
    <property type="molecule type" value="mRNA"/>
</dbReference>
<feature type="binding site" evidence="7">
    <location>
        <begin position="41"/>
        <end position="48"/>
    </location>
    <ligand>
        <name>ATP</name>
        <dbReference type="ChEBI" id="CHEBI:30616"/>
    </ligand>
</feature>
<dbReference type="AlphaFoldDB" id="A0A6F9DL29"/>